<dbReference type="Pfam" id="PF02110">
    <property type="entry name" value="HK"/>
    <property type="match status" value="1"/>
</dbReference>
<proteinExistence type="predicted"/>
<keyword evidence="9" id="KW-0067">ATP-binding</keyword>
<dbReference type="AlphaFoldDB" id="A0A438BMG6"/>
<name>A0A438BMG6_VITVI</name>
<keyword evidence="10" id="KW-0460">Magnesium</keyword>
<dbReference type="GO" id="GO:0009228">
    <property type="term" value="P:thiamine biosynthetic process"/>
    <property type="evidence" value="ECO:0007669"/>
    <property type="project" value="UniProtKB-KW"/>
</dbReference>
<dbReference type="Proteomes" id="UP000288805">
    <property type="component" value="Unassembled WGS sequence"/>
</dbReference>
<evidence type="ECO:0000256" key="11">
    <source>
        <dbReference type="ARBA" id="ARBA00022977"/>
    </source>
</evidence>
<organism evidence="12 13">
    <name type="scientific">Vitis vinifera</name>
    <name type="common">Grape</name>
    <dbReference type="NCBI Taxonomy" id="29760"/>
    <lineage>
        <taxon>Eukaryota</taxon>
        <taxon>Viridiplantae</taxon>
        <taxon>Streptophyta</taxon>
        <taxon>Embryophyta</taxon>
        <taxon>Tracheophyta</taxon>
        <taxon>Spermatophyta</taxon>
        <taxon>Magnoliopsida</taxon>
        <taxon>eudicotyledons</taxon>
        <taxon>Gunneridae</taxon>
        <taxon>Pentapetalae</taxon>
        <taxon>rosids</taxon>
        <taxon>Vitales</taxon>
        <taxon>Vitaceae</taxon>
        <taxon>Viteae</taxon>
        <taxon>Vitis</taxon>
    </lineage>
</organism>
<comment type="catalytic activity">
    <reaction evidence="1">
        <text>5-(2-hydroxyethyl)-4-methylthiazole + ATP = 4-methyl-5-(2-phosphooxyethyl)-thiazole + ADP + H(+)</text>
        <dbReference type="Rhea" id="RHEA:24212"/>
        <dbReference type="ChEBI" id="CHEBI:15378"/>
        <dbReference type="ChEBI" id="CHEBI:17957"/>
        <dbReference type="ChEBI" id="CHEBI:30616"/>
        <dbReference type="ChEBI" id="CHEBI:58296"/>
        <dbReference type="ChEBI" id="CHEBI:456216"/>
        <dbReference type="EC" id="2.7.1.50"/>
    </reaction>
</comment>
<comment type="caution">
    <text evidence="12">The sequence shown here is derived from an EMBL/GenBank/DDBJ whole genome shotgun (WGS) entry which is preliminary data.</text>
</comment>
<evidence type="ECO:0000313" key="13">
    <source>
        <dbReference type="Proteomes" id="UP000288805"/>
    </source>
</evidence>
<dbReference type="GO" id="GO:0009229">
    <property type="term" value="P:thiamine diphosphate biosynthetic process"/>
    <property type="evidence" value="ECO:0007669"/>
    <property type="project" value="UniProtKB-UniPathway"/>
</dbReference>
<evidence type="ECO:0000256" key="6">
    <source>
        <dbReference type="ARBA" id="ARBA00022723"/>
    </source>
</evidence>
<dbReference type="EC" id="2.7.1.50" evidence="4"/>
<keyword evidence="6" id="KW-0479">Metal-binding</keyword>
<evidence type="ECO:0000256" key="2">
    <source>
        <dbReference type="ARBA" id="ARBA00001946"/>
    </source>
</evidence>
<evidence type="ECO:0000256" key="10">
    <source>
        <dbReference type="ARBA" id="ARBA00022842"/>
    </source>
</evidence>
<dbReference type="InterPro" id="IPR029056">
    <property type="entry name" value="Ribokinase-like"/>
</dbReference>
<keyword evidence="5" id="KW-0808">Transferase</keyword>
<dbReference type="GO" id="GO:0000287">
    <property type="term" value="F:magnesium ion binding"/>
    <property type="evidence" value="ECO:0007669"/>
    <property type="project" value="InterPro"/>
</dbReference>
<dbReference type="InterPro" id="IPR000417">
    <property type="entry name" value="Hyethyz_kinase"/>
</dbReference>
<evidence type="ECO:0000256" key="7">
    <source>
        <dbReference type="ARBA" id="ARBA00022741"/>
    </source>
</evidence>
<evidence type="ECO:0000256" key="8">
    <source>
        <dbReference type="ARBA" id="ARBA00022777"/>
    </source>
</evidence>
<evidence type="ECO:0000256" key="1">
    <source>
        <dbReference type="ARBA" id="ARBA00001771"/>
    </source>
</evidence>
<dbReference type="Gene3D" id="3.40.1190.20">
    <property type="match status" value="1"/>
</dbReference>
<comment type="pathway">
    <text evidence="3">Cofactor biosynthesis; thiamine diphosphate biosynthesis; 4-methyl-5-(2-phosphoethyl)-thiazole from 5-(2-hydroxyethyl)-4-methylthiazole: step 1/1.</text>
</comment>
<evidence type="ECO:0000313" key="12">
    <source>
        <dbReference type="EMBL" id="RVW12118.1"/>
    </source>
</evidence>
<keyword evidence="7" id="KW-0547">Nucleotide-binding</keyword>
<accession>A0A438BMG6</accession>
<evidence type="ECO:0000256" key="9">
    <source>
        <dbReference type="ARBA" id="ARBA00022840"/>
    </source>
</evidence>
<dbReference type="GO" id="GO:0005524">
    <property type="term" value="F:ATP binding"/>
    <property type="evidence" value="ECO:0007669"/>
    <property type="project" value="UniProtKB-KW"/>
</dbReference>
<reference evidence="12 13" key="1">
    <citation type="journal article" date="2018" name="PLoS Genet.">
        <title>Population sequencing reveals clonal diversity and ancestral inbreeding in the grapevine cultivar Chardonnay.</title>
        <authorList>
            <person name="Roach M.J."/>
            <person name="Johnson D.L."/>
            <person name="Bohlmann J."/>
            <person name="van Vuuren H.J."/>
            <person name="Jones S.J."/>
            <person name="Pretorius I.S."/>
            <person name="Schmidt S.A."/>
            <person name="Borneman A.R."/>
        </authorList>
    </citation>
    <scope>NUCLEOTIDE SEQUENCE [LARGE SCALE GENOMIC DNA]</scope>
    <source>
        <strain evidence="13">cv. Chardonnay</strain>
        <tissue evidence="12">Leaf</tissue>
    </source>
</reference>
<dbReference type="UniPathway" id="UPA00060">
    <property type="reaction ID" value="UER00139"/>
</dbReference>
<gene>
    <name evidence="12" type="primary">THIM_5</name>
    <name evidence="12" type="ORF">CK203_087350</name>
</gene>
<evidence type="ECO:0000256" key="4">
    <source>
        <dbReference type="ARBA" id="ARBA00012129"/>
    </source>
</evidence>
<keyword evidence="8 12" id="KW-0418">Kinase</keyword>
<dbReference type="PRINTS" id="PR01099">
    <property type="entry name" value="HYETHTZKNASE"/>
</dbReference>
<evidence type="ECO:0000256" key="3">
    <source>
        <dbReference type="ARBA" id="ARBA00004868"/>
    </source>
</evidence>
<dbReference type="GO" id="GO:0004417">
    <property type="term" value="F:hydroxyethylthiazole kinase activity"/>
    <property type="evidence" value="ECO:0007669"/>
    <property type="project" value="UniProtKB-EC"/>
</dbReference>
<evidence type="ECO:0000256" key="5">
    <source>
        <dbReference type="ARBA" id="ARBA00022679"/>
    </source>
</evidence>
<keyword evidence="11" id="KW-0784">Thiamine biosynthesis</keyword>
<dbReference type="EMBL" id="QGNW01002722">
    <property type="protein sequence ID" value="RVW12118.1"/>
    <property type="molecule type" value="Genomic_DNA"/>
</dbReference>
<dbReference type="SUPFAM" id="SSF53613">
    <property type="entry name" value="Ribokinase-like"/>
    <property type="match status" value="1"/>
</dbReference>
<protein>
    <recommendedName>
        <fullName evidence="4">hydroxyethylthiazole kinase</fullName>
        <ecNumber evidence="4">2.7.1.50</ecNumber>
    </recommendedName>
</protein>
<sequence length="76" mass="8165">MDLMTNTLLVVGASPAMLHSLQEILDFTPQAHAPLINVGTLSNVWLLAMTSVVEFAIQFGRPWVLDLVTIGATVSS</sequence>
<comment type="cofactor">
    <cofactor evidence="2">
        <name>Mg(2+)</name>
        <dbReference type="ChEBI" id="CHEBI:18420"/>
    </cofactor>
</comment>